<dbReference type="Pfam" id="PF01381">
    <property type="entry name" value="HTH_3"/>
    <property type="match status" value="1"/>
</dbReference>
<organism evidence="2 3">
    <name type="scientific">Paenibacillus macerans</name>
    <name type="common">Bacillus macerans</name>
    <dbReference type="NCBI Taxonomy" id="44252"/>
    <lineage>
        <taxon>Bacteria</taxon>
        <taxon>Bacillati</taxon>
        <taxon>Bacillota</taxon>
        <taxon>Bacilli</taxon>
        <taxon>Bacillales</taxon>
        <taxon>Paenibacillaceae</taxon>
        <taxon>Paenibacillus</taxon>
    </lineage>
</organism>
<feature type="domain" description="HTH cro/C1-type" evidence="1">
    <location>
        <begin position="16"/>
        <end position="70"/>
    </location>
</feature>
<evidence type="ECO:0000313" key="3">
    <source>
        <dbReference type="Proteomes" id="UP000442469"/>
    </source>
</evidence>
<proteinExistence type="predicted"/>
<dbReference type="AlphaFoldDB" id="A0A6N8F6P0"/>
<dbReference type="InterPro" id="IPR010982">
    <property type="entry name" value="Lambda_DNA-bd_dom_sf"/>
</dbReference>
<dbReference type="Gene3D" id="1.10.260.40">
    <property type="entry name" value="lambda repressor-like DNA-binding domains"/>
    <property type="match status" value="1"/>
</dbReference>
<sequence>MTNESDVKNARRQKSIREARINKRISLRKAAFKLGISPNRLEYFENDPRKIPFQMARSLTQLYGISIDDITFLRT</sequence>
<dbReference type="SMART" id="SM00530">
    <property type="entry name" value="HTH_XRE"/>
    <property type="match status" value="1"/>
</dbReference>
<dbReference type="InterPro" id="IPR001387">
    <property type="entry name" value="Cro/C1-type_HTH"/>
</dbReference>
<dbReference type="PROSITE" id="PS50943">
    <property type="entry name" value="HTH_CROC1"/>
    <property type="match status" value="1"/>
</dbReference>
<comment type="caution">
    <text evidence="2">The sequence shown here is derived from an EMBL/GenBank/DDBJ whole genome shotgun (WGS) entry which is preliminary data.</text>
</comment>
<evidence type="ECO:0000313" key="2">
    <source>
        <dbReference type="EMBL" id="MUG26488.1"/>
    </source>
</evidence>
<dbReference type="RefSeq" id="WP_155621482.1">
    <property type="nucleotide sequence ID" value="NZ_WNZZ01000045.1"/>
</dbReference>
<name>A0A6N8F6P0_PAEMA</name>
<dbReference type="Proteomes" id="UP000442469">
    <property type="component" value="Unassembled WGS sequence"/>
</dbReference>
<dbReference type="EMBL" id="WNZZ01000045">
    <property type="protein sequence ID" value="MUG26488.1"/>
    <property type="molecule type" value="Genomic_DNA"/>
</dbReference>
<dbReference type="GO" id="GO:0003677">
    <property type="term" value="F:DNA binding"/>
    <property type="evidence" value="ECO:0007669"/>
    <property type="project" value="InterPro"/>
</dbReference>
<gene>
    <name evidence="2" type="ORF">GNQ08_29610</name>
</gene>
<evidence type="ECO:0000259" key="1">
    <source>
        <dbReference type="PROSITE" id="PS50943"/>
    </source>
</evidence>
<accession>A0A6N8F6P0</accession>
<protein>
    <submittedName>
        <fullName evidence="2">Helix-turn-helix domain-containing protein</fullName>
    </submittedName>
</protein>
<dbReference type="CDD" id="cd00093">
    <property type="entry name" value="HTH_XRE"/>
    <property type="match status" value="1"/>
</dbReference>
<dbReference type="SUPFAM" id="SSF47413">
    <property type="entry name" value="lambda repressor-like DNA-binding domains"/>
    <property type="match status" value="1"/>
</dbReference>
<reference evidence="2 3" key="1">
    <citation type="submission" date="2019-11" db="EMBL/GenBank/DDBJ databases">
        <title>Draft genome sequences of five Paenibacillus species of dairy origin.</title>
        <authorList>
            <person name="Olajide A.M."/>
            <person name="Chen S."/>
            <person name="Lapointe G."/>
        </authorList>
    </citation>
    <scope>NUCLEOTIDE SEQUENCE [LARGE SCALE GENOMIC DNA]</scope>
    <source>
        <strain evidence="2 3">3CT49</strain>
    </source>
</reference>